<evidence type="ECO:0000256" key="8">
    <source>
        <dbReference type="ARBA" id="ARBA00023242"/>
    </source>
</evidence>
<dbReference type="PROSITE" id="PS51154">
    <property type="entry name" value="MACRO"/>
    <property type="match status" value="2"/>
</dbReference>
<organism evidence="14 15">
    <name type="scientific">Sinanodonta woodiana</name>
    <name type="common">Chinese pond mussel</name>
    <name type="synonym">Anodonta woodiana</name>
    <dbReference type="NCBI Taxonomy" id="1069815"/>
    <lineage>
        <taxon>Eukaryota</taxon>
        <taxon>Metazoa</taxon>
        <taxon>Spiralia</taxon>
        <taxon>Lophotrochozoa</taxon>
        <taxon>Mollusca</taxon>
        <taxon>Bivalvia</taxon>
        <taxon>Autobranchia</taxon>
        <taxon>Heteroconchia</taxon>
        <taxon>Palaeoheterodonta</taxon>
        <taxon>Unionida</taxon>
        <taxon>Unionoidea</taxon>
        <taxon>Unionidae</taxon>
        <taxon>Unioninae</taxon>
        <taxon>Sinanodonta</taxon>
    </lineage>
</organism>
<dbReference type="GO" id="GO:0016757">
    <property type="term" value="F:glycosyltransferase activity"/>
    <property type="evidence" value="ECO:0007669"/>
    <property type="project" value="UniProtKB-KW"/>
</dbReference>
<keyword evidence="15" id="KW-1185">Reference proteome</keyword>
<feature type="domain" description="RING-type" evidence="12">
    <location>
        <begin position="982"/>
        <end position="1019"/>
    </location>
</feature>
<feature type="compositionally biased region" description="Polar residues" evidence="11">
    <location>
        <begin position="699"/>
        <end position="710"/>
    </location>
</feature>
<dbReference type="SUPFAM" id="SSF52949">
    <property type="entry name" value="Macro domain-like"/>
    <property type="match status" value="2"/>
</dbReference>
<evidence type="ECO:0000256" key="6">
    <source>
        <dbReference type="ARBA" id="ARBA00022833"/>
    </source>
</evidence>
<dbReference type="PROSITE" id="PS50089">
    <property type="entry name" value="ZF_RING_2"/>
    <property type="match status" value="1"/>
</dbReference>
<comment type="caution">
    <text evidence="14">The sequence shown here is derived from an EMBL/GenBank/DDBJ whole genome shotgun (WGS) entry which is preliminary data.</text>
</comment>
<comment type="subcellular location">
    <subcellularLocation>
        <location evidence="1">Nucleus</location>
    </subcellularLocation>
</comment>
<evidence type="ECO:0000256" key="4">
    <source>
        <dbReference type="ARBA" id="ARBA00022723"/>
    </source>
</evidence>
<sequence>MLQMADFSGDYKQCLSSSLIQRLNGDQQLLAAENLIKQNGLQWFSPNSSDVYIIGPNKDIVEFAIECLESLLDKNRNPLCSLKDRRTGLVFKGTLAKIILKSKQVLEKSMTVFVFQMADFNDVYVSCAYDDYSKIRKTIDQVRNSTSSSTESSSLLDKNVVEGKSQYNGCPSSPSTPLYHFQHSTFQYRFKAKNIQVYVYKASITDVTGIDAIVNAADEYLRHVGGVAFAICEADGYLMKKQCLELVNKHGRITVGQNVVTIPGNLKHLKTIIHAVGPRWDDFSDKKQCAMALHETIINVLRTANTHCVQRIALPLISAGFFKVPKEICAQMYIKAIMDYSRDVKPNNVTEIHFVDIKDDILKAIREAHENWEKSPELLDFKNLDFKNPLGYAPPQGRARGRTPSYLERQGQSHHGGASYLPCEVLYCGTETMPFGGQQTIFKVEKSLTVRIYSGSIIKVSGVDALVCSVGPELKSGKLAEVFELAGGAVYTKALSNLKRLHHSVGDVAVILEPGNLRSKHILLAIMESKRITTLDGNTAQKLKDLYMEILETASAYGMKRIALPLLGSELLVNDATNLEHCCNSLFDGLTDSRVIRGNCVEDIQVVNIHPEVTDAIVRVFHQRSVRSQTKSKYGGEVGEYKSSSKWTPKLKKPGLHYTQTLKLPNDYKKGGGKKEKERCASVHVPSSPGFSQDKDDSYNQVHRLQWNDSNDVKQKKRVQSSSSLSSHDELDADNFEPSQNEKLHQRQARANQLVPGGGVSWLGTGNSGRLGNLPIYEVDADKLKTMNKCKIEKSVDTCSSNTCDKVAKEALGCGHKFCEICLIPMKGNPMCRVCSQKAVDIPLRASSTNPGIVANMPEVSSSSDTFILCIEELKKTQKQRMEKLDTRQKLPSGHVICKPGTKQEQSNKSALPFSLLSVERDREKIELEREITELNLKGKKLSVLKERNKQEWKENIKKLEGDLSTVKAVPSKDIQKEVKRCLFCSDNLRNPRKFSCGHEFCSQCFYQASEFQEGCPVCGIQVGDDDESQQELASDDLHSWYYSSDFISE</sequence>
<keyword evidence="3" id="KW-0808">Transferase</keyword>
<keyword evidence="6" id="KW-0862">Zinc</keyword>
<evidence type="ECO:0000256" key="9">
    <source>
        <dbReference type="PROSITE-ProRule" id="PRU00175"/>
    </source>
</evidence>
<dbReference type="PANTHER" id="PTHR14453">
    <property type="entry name" value="PARP/ZINC FINGER CCCH TYPE DOMAIN CONTAINING PROTEIN"/>
    <property type="match status" value="1"/>
</dbReference>
<dbReference type="Gene3D" id="3.40.220.10">
    <property type="entry name" value="Leucine Aminopeptidase, subunit E, domain 1"/>
    <property type="match status" value="2"/>
</dbReference>
<name>A0ABD3VUT9_SINWO</name>
<feature type="domain" description="Macro" evidence="13">
    <location>
        <begin position="184"/>
        <end position="373"/>
    </location>
</feature>
<keyword evidence="10" id="KW-0175">Coiled coil</keyword>
<feature type="domain" description="Macro" evidence="13">
    <location>
        <begin position="437"/>
        <end position="625"/>
    </location>
</feature>
<keyword evidence="8" id="KW-0539">Nucleus</keyword>
<evidence type="ECO:0000259" key="13">
    <source>
        <dbReference type="PROSITE" id="PS51154"/>
    </source>
</evidence>
<dbReference type="InterPro" id="IPR002589">
    <property type="entry name" value="Macro_dom"/>
</dbReference>
<keyword evidence="2" id="KW-0328">Glycosyltransferase</keyword>
<evidence type="ECO:0000256" key="1">
    <source>
        <dbReference type="ARBA" id="ARBA00004123"/>
    </source>
</evidence>
<proteinExistence type="predicted"/>
<reference evidence="14 15" key="1">
    <citation type="submission" date="2024-11" db="EMBL/GenBank/DDBJ databases">
        <title>Chromosome-level genome assembly of the freshwater bivalve Anodonta woodiana.</title>
        <authorList>
            <person name="Chen X."/>
        </authorList>
    </citation>
    <scope>NUCLEOTIDE SEQUENCE [LARGE SCALE GENOMIC DNA]</scope>
    <source>
        <strain evidence="14">MN2024</strain>
        <tissue evidence="14">Gills</tissue>
    </source>
</reference>
<evidence type="ECO:0008006" key="16">
    <source>
        <dbReference type="Google" id="ProtNLM"/>
    </source>
</evidence>
<evidence type="ECO:0000313" key="14">
    <source>
        <dbReference type="EMBL" id="KAL3865216.1"/>
    </source>
</evidence>
<accession>A0ABD3VUT9</accession>
<gene>
    <name evidence="14" type="ORF">ACJMK2_006832</name>
</gene>
<dbReference type="CDD" id="cd02907">
    <property type="entry name" value="Macro_Af1521_BAL-like"/>
    <property type="match status" value="1"/>
</dbReference>
<evidence type="ECO:0000256" key="3">
    <source>
        <dbReference type="ARBA" id="ARBA00022679"/>
    </source>
</evidence>
<protein>
    <recommendedName>
        <fullName evidence="16">RING-type E3 ubiquitin transferase</fullName>
    </recommendedName>
</protein>
<dbReference type="SMART" id="SM00506">
    <property type="entry name" value="A1pp"/>
    <property type="match status" value="1"/>
</dbReference>
<dbReference type="InterPro" id="IPR052056">
    <property type="entry name" value="Mono-ARTD/PARP"/>
</dbReference>
<dbReference type="InterPro" id="IPR043472">
    <property type="entry name" value="Macro_dom-like"/>
</dbReference>
<dbReference type="InterPro" id="IPR001841">
    <property type="entry name" value="Znf_RING"/>
</dbReference>
<evidence type="ECO:0000259" key="12">
    <source>
        <dbReference type="PROSITE" id="PS50089"/>
    </source>
</evidence>
<evidence type="ECO:0000256" key="2">
    <source>
        <dbReference type="ARBA" id="ARBA00022676"/>
    </source>
</evidence>
<evidence type="ECO:0000313" key="15">
    <source>
        <dbReference type="Proteomes" id="UP001634394"/>
    </source>
</evidence>
<dbReference type="Proteomes" id="UP001634394">
    <property type="component" value="Unassembled WGS sequence"/>
</dbReference>
<dbReference type="Pfam" id="PF13923">
    <property type="entry name" value="zf-C3HC4_2"/>
    <property type="match status" value="1"/>
</dbReference>
<dbReference type="EMBL" id="JBJQND010000010">
    <property type="protein sequence ID" value="KAL3865216.1"/>
    <property type="molecule type" value="Genomic_DNA"/>
</dbReference>
<evidence type="ECO:0000256" key="5">
    <source>
        <dbReference type="ARBA" id="ARBA00022771"/>
    </source>
</evidence>
<dbReference type="InterPro" id="IPR017907">
    <property type="entry name" value="Znf_RING_CS"/>
</dbReference>
<dbReference type="GO" id="GO:0005634">
    <property type="term" value="C:nucleus"/>
    <property type="evidence" value="ECO:0007669"/>
    <property type="project" value="UniProtKB-SubCell"/>
</dbReference>
<feature type="region of interest" description="Disordered" evidence="11">
    <location>
        <begin position="632"/>
        <end position="748"/>
    </location>
</feature>
<dbReference type="PANTHER" id="PTHR14453:SF67">
    <property type="entry name" value="POLY [ADP-RIBOSE] POLYMERASE"/>
    <property type="match status" value="1"/>
</dbReference>
<keyword evidence="5 9" id="KW-0863">Zinc-finger</keyword>
<evidence type="ECO:0000256" key="7">
    <source>
        <dbReference type="ARBA" id="ARBA00023027"/>
    </source>
</evidence>
<dbReference type="SUPFAM" id="SSF57850">
    <property type="entry name" value="RING/U-box"/>
    <property type="match status" value="1"/>
</dbReference>
<dbReference type="GO" id="GO:0008270">
    <property type="term" value="F:zinc ion binding"/>
    <property type="evidence" value="ECO:0007669"/>
    <property type="project" value="UniProtKB-KW"/>
</dbReference>
<dbReference type="AlphaFoldDB" id="A0ABD3VUT9"/>
<keyword evidence="4" id="KW-0479">Metal-binding</keyword>
<evidence type="ECO:0000256" key="11">
    <source>
        <dbReference type="SAM" id="MobiDB-lite"/>
    </source>
</evidence>
<feature type="compositionally biased region" description="Basic and acidic residues" evidence="11">
    <location>
        <begin position="666"/>
        <end position="681"/>
    </location>
</feature>
<feature type="coiled-coil region" evidence="10">
    <location>
        <begin position="943"/>
        <end position="970"/>
    </location>
</feature>
<dbReference type="InterPro" id="IPR013083">
    <property type="entry name" value="Znf_RING/FYVE/PHD"/>
</dbReference>
<evidence type="ECO:0000256" key="10">
    <source>
        <dbReference type="SAM" id="Coils"/>
    </source>
</evidence>
<dbReference type="SMART" id="SM00184">
    <property type="entry name" value="RING"/>
    <property type="match status" value="2"/>
</dbReference>
<dbReference type="Gene3D" id="3.30.40.10">
    <property type="entry name" value="Zinc/RING finger domain, C3HC4 (zinc finger)"/>
    <property type="match status" value="1"/>
</dbReference>
<dbReference type="PROSITE" id="PS00518">
    <property type="entry name" value="ZF_RING_1"/>
    <property type="match status" value="1"/>
</dbReference>
<keyword evidence="7" id="KW-0520">NAD</keyword>
<dbReference type="Pfam" id="PF01661">
    <property type="entry name" value="Macro"/>
    <property type="match status" value="2"/>
</dbReference>